<reference evidence="1 2" key="1">
    <citation type="journal article" date="2019" name="BMC Genomics">
        <title>New insights from Opisthorchis felineus genome: update on genomics of the epidemiologically important liver flukes.</title>
        <authorList>
            <person name="Ershov N.I."/>
            <person name="Mordvinov V.A."/>
            <person name="Prokhortchouk E.B."/>
            <person name="Pakharukova M.Y."/>
            <person name="Gunbin K.V."/>
            <person name="Ustyantsev K."/>
            <person name="Genaev M.A."/>
            <person name="Blinov A.G."/>
            <person name="Mazur A."/>
            <person name="Boulygina E."/>
            <person name="Tsygankova S."/>
            <person name="Khrameeva E."/>
            <person name="Chekanov N."/>
            <person name="Fan G."/>
            <person name="Xiao A."/>
            <person name="Zhang H."/>
            <person name="Xu X."/>
            <person name="Yang H."/>
            <person name="Solovyev V."/>
            <person name="Lee S.M."/>
            <person name="Liu X."/>
            <person name="Afonnikov D.A."/>
            <person name="Skryabin K.G."/>
        </authorList>
    </citation>
    <scope>NUCLEOTIDE SEQUENCE [LARGE SCALE GENOMIC DNA]</scope>
    <source>
        <strain evidence="1">AK-0245</strain>
        <tissue evidence="1">Whole organism</tissue>
    </source>
</reference>
<accession>A0A4S2LJW6</accession>
<sequence>MFDIPPVLTDNPSCFGISTEKNWRFISCSLGQIFVHFGHPSPCHFANPWRFRTARKLLAVILWIHTQRK</sequence>
<dbReference type="OrthoDB" id="10462488at2759"/>
<comment type="caution">
    <text evidence="1">The sequence shown here is derived from an EMBL/GenBank/DDBJ whole genome shotgun (WGS) entry which is preliminary data.</text>
</comment>
<proteinExistence type="predicted"/>
<dbReference type="EMBL" id="SJOL01008189">
    <property type="protein sequence ID" value="TGZ60908.1"/>
    <property type="molecule type" value="Genomic_DNA"/>
</dbReference>
<evidence type="ECO:0000313" key="1">
    <source>
        <dbReference type="EMBL" id="TGZ60908.1"/>
    </source>
</evidence>
<evidence type="ECO:0000313" key="2">
    <source>
        <dbReference type="Proteomes" id="UP000308267"/>
    </source>
</evidence>
<dbReference type="Proteomes" id="UP000308267">
    <property type="component" value="Unassembled WGS sequence"/>
</dbReference>
<organism evidence="1 2">
    <name type="scientific">Opisthorchis felineus</name>
    <dbReference type="NCBI Taxonomy" id="147828"/>
    <lineage>
        <taxon>Eukaryota</taxon>
        <taxon>Metazoa</taxon>
        <taxon>Spiralia</taxon>
        <taxon>Lophotrochozoa</taxon>
        <taxon>Platyhelminthes</taxon>
        <taxon>Trematoda</taxon>
        <taxon>Digenea</taxon>
        <taxon>Opisthorchiida</taxon>
        <taxon>Opisthorchiata</taxon>
        <taxon>Opisthorchiidae</taxon>
        <taxon>Opisthorchis</taxon>
    </lineage>
</organism>
<keyword evidence="2" id="KW-1185">Reference proteome</keyword>
<name>A0A4S2LJW6_OPIFE</name>
<dbReference type="AlphaFoldDB" id="A0A4S2LJW6"/>
<protein>
    <submittedName>
        <fullName evidence="1">Uncharacterized protein</fullName>
    </submittedName>
</protein>
<gene>
    <name evidence="1" type="ORF">CRM22_008279</name>
</gene>